<evidence type="ECO:0000256" key="1">
    <source>
        <dbReference type="SAM" id="MobiDB-lite"/>
    </source>
</evidence>
<reference evidence="3" key="2">
    <citation type="submission" date="2020-09" db="EMBL/GenBank/DDBJ databases">
        <title>Reference genome assembly for Australian Ascochyta lentis isolate Al4.</title>
        <authorList>
            <person name="Lee R.C."/>
            <person name="Farfan-Caceres L.M."/>
            <person name="Debler J.W."/>
            <person name="Williams A.H."/>
            <person name="Henares B.M."/>
        </authorList>
    </citation>
    <scope>NUCLEOTIDE SEQUENCE</scope>
    <source>
        <strain evidence="3">Al4</strain>
    </source>
</reference>
<dbReference type="Gene3D" id="3.90.280.10">
    <property type="entry name" value="PEBP-like"/>
    <property type="match status" value="1"/>
</dbReference>
<dbReference type="InterPro" id="IPR008914">
    <property type="entry name" value="PEBP"/>
</dbReference>
<gene>
    <name evidence="3" type="ORF">EKO04_009656</name>
</gene>
<proteinExistence type="predicted"/>
<dbReference type="SUPFAM" id="SSF49777">
    <property type="entry name" value="PEBP-like"/>
    <property type="match status" value="1"/>
</dbReference>
<evidence type="ECO:0000313" key="4">
    <source>
        <dbReference type="Proteomes" id="UP000651452"/>
    </source>
</evidence>
<reference evidence="3" key="1">
    <citation type="submission" date="2018-12" db="EMBL/GenBank/DDBJ databases">
        <authorList>
            <person name="Syme R.A."/>
            <person name="Farfan-Caceres L."/>
            <person name="Lichtenzveig J."/>
        </authorList>
    </citation>
    <scope>NUCLEOTIDE SEQUENCE</scope>
    <source>
        <strain evidence="3">Al4</strain>
    </source>
</reference>
<dbReference type="Proteomes" id="UP000651452">
    <property type="component" value="Unassembled WGS sequence"/>
</dbReference>
<evidence type="ECO:0000313" key="3">
    <source>
        <dbReference type="EMBL" id="KAF9692661.1"/>
    </source>
</evidence>
<feature type="region of interest" description="Disordered" evidence="1">
    <location>
        <begin position="42"/>
        <end position="63"/>
    </location>
</feature>
<keyword evidence="4" id="KW-1185">Reference proteome</keyword>
<dbReference type="InterPro" id="IPR035810">
    <property type="entry name" value="PEBP_euk"/>
</dbReference>
<dbReference type="EMBL" id="RZGK01000018">
    <property type="protein sequence ID" value="KAF9692661.1"/>
    <property type="molecule type" value="Genomic_DNA"/>
</dbReference>
<dbReference type="PANTHER" id="PTHR24148:SF73">
    <property type="entry name" value="HET DOMAIN PROTEIN (AFU_ORTHOLOGUE AFUA_8G01020)"/>
    <property type="match status" value="1"/>
</dbReference>
<sequence length="501" mass="56576">MSTAQNSALFSEHKVTPDVLSSDAGLSYDLTVSWPETKLHRPAEELDRDQTQPQQKLSLSPAPSEPLKNLVLIMTDPDLMMNDDTYFGQVRHWLVSNISTGSDGSLNVSQGNEISSYVGPAPLPNYLYSRPHRYVFIIASASSQVDITPEDLRELQKPYVAAVSGKQGEVQDLKDRWGFNAQELIEKKGLKVEAVNFMRVHGTLGSAATNAGLMAQAAVNKVLGKHTGMMLVQPRERDQICIDQRSAIERNHQVAQMRDIYQRSLHVISWLGLKESDVEAAQAFHDTGDVMKLKALLSNKYFTRIWIIQEILLAPELAETCSWSELPNVPLALFAEGCVSFEMWIHPLKNLETVINRYSGNDCADPRDKVYGLLGLARSQDGQDQPLLTVDYEKPVHEVFLDAISAISSLHTDDFDTFNHVWRSKSFLYFAEDLGLNMGLSQVYLNRLKPFLEEWLMDAIKKPALEVFLKDFEIKSTIRFRYMFDIRSKNAEQEPSLEGHI</sequence>
<accession>A0A8H7MC03</accession>
<dbReference type="Pfam" id="PF01161">
    <property type="entry name" value="PBP"/>
    <property type="match status" value="1"/>
</dbReference>
<dbReference type="OrthoDB" id="2506647at2759"/>
<dbReference type="InterPro" id="IPR036610">
    <property type="entry name" value="PEBP-like_sf"/>
</dbReference>
<dbReference type="AlphaFoldDB" id="A0A8H7MC03"/>
<dbReference type="CDD" id="cd00866">
    <property type="entry name" value="PEBP_euk"/>
    <property type="match status" value="1"/>
</dbReference>
<name>A0A8H7MC03_9PLEO</name>
<dbReference type="Pfam" id="PF06985">
    <property type="entry name" value="HET"/>
    <property type="match status" value="1"/>
</dbReference>
<dbReference type="InterPro" id="IPR052895">
    <property type="entry name" value="HetReg/Transcr_Mod"/>
</dbReference>
<protein>
    <recommendedName>
        <fullName evidence="2">Heterokaryon incompatibility domain-containing protein</fullName>
    </recommendedName>
</protein>
<dbReference type="InterPro" id="IPR010730">
    <property type="entry name" value="HET"/>
</dbReference>
<feature type="domain" description="Heterokaryon incompatibility" evidence="2">
    <location>
        <begin position="238"/>
        <end position="310"/>
    </location>
</feature>
<evidence type="ECO:0000259" key="2">
    <source>
        <dbReference type="Pfam" id="PF06985"/>
    </source>
</evidence>
<comment type="caution">
    <text evidence="3">The sequence shown here is derived from an EMBL/GenBank/DDBJ whole genome shotgun (WGS) entry which is preliminary data.</text>
</comment>
<dbReference type="PANTHER" id="PTHR24148">
    <property type="entry name" value="ANKYRIN REPEAT DOMAIN-CONTAINING PROTEIN 39 HOMOLOG-RELATED"/>
    <property type="match status" value="1"/>
</dbReference>
<organism evidence="3 4">
    <name type="scientific">Ascochyta lentis</name>
    <dbReference type="NCBI Taxonomy" id="205686"/>
    <lineage>
        <taxon>Eukaryota</taxon>
        <taxon>Fungi</taxon>
        <taxon>Dikarya</taxon>
        <taxon>Ascomycota</taxon>
        <taxon>Pezizomycotina</taxon>
        <taxon>Dothideomycetes</taxon>
        <taxon>Pleosporomycetidae</taxon>
        <taxon>Pleosporales</taxon>
        <taxon>Pleosporineae</taxon>
        <taxon>Didymellaceae</taxon>
        <taxon>Ascochyta</taxon>
    </lineage>
</organism>